<name>A0ABT0PIJ9_9GAMM</name>
<evidence type="ECO:0000256" key="1">
    <source>
        <dbReference type="SAM" id="MobiDB-lite"/>
    </source>
</evidence>
<gene>
    <name evidence="2" type="ORF">M3P05_14935</name>
</gene>
<feature type="region of interest" description="Disordered" evidence="1">
    <location>
        <begin position="28"/>
        <end position="50"/>
    </location>
</feature>
<comment type="caution">
    <text evidence="2">The sequence shown here is derived from an EMBL/GenBank/DDBJ whole genome shotgun (WGS) entry which is preliminary data.</text>
</comment>
<protein>
    <submittedName>
        <fullName evidence="2">Uncharacterized protein</fullName>
    </submittedName>
</protein>
<sequence>MTDSISSGGHKARVDHERLLYETRKQAEDIERQSEKSIERQQQRNVVGAGYGGDNTVSFLTGDGDVEGTTGQVTPVLDRPGHGTPAVETVDDMHAMARSAQSDKTAGILLSASSDLDQAGLTPEVSADYRQRLGMHALDLVIADNVPSDVLGRVEGQVGQLQQAMVAQPIDPAAIEGIMMSLDSEFSSNRLELQGEFQKHVHQKLEVLRTLRPLINHMVDDASNGFMGKEWMGHGLQKMMDSYGIDLKLTPEQLTAFTDLVSRMDGNKGEFAGKSVDEERKIFMQNTLDMLLGAMDIDIPIDIQSFTDKAIDVFSKDFDHSAHHSDRGGYKTTAREDALFEQLLVEELGQGAQIAAQHQEAGLQESSKIPRMI</sequence>
<evidence type="ECO:0000313" key="3">
    <source>
        <dbReference type="Proteomes" id="UP001203338"/>
    </source>
</evidence>
<accession>A0ABT0PIJ9</accession>
<proteinExistence type="predicted"/>
<dbReference type="EMBL" id="JAMFLX010000021">
    <property type="protein sequence ID" value="MCL6271219.1"/>
    <property type="molecule type" value="Genomic_DNA"/>
</dbReference>
<keyword evidence="3" id="KW-1185">Reference proteome</keyword>
<evidence type="ECO:0000313" key="2">
    <source>
        <dbReference type="EMBL" id="MCL6271219.1"/>
    </source>
</evidence>
<feature type="compositionally biased region" description="Basic and acidic residues" evidence="1">
    <location>
        <begin position="28"/>
        <end position="42"/>
    </location>
</feature>
<reference evidence="2 3" key="1">
    <citation type="submission" date="2022-05" db="EMBL/GenBank/DDBJ databases">
        <authorList>
            <person name="Park J.-S."/>
        </authorList>
    </citation>
    <scope>NUCLEOTIDE SEQUENCE [LARGE SCALE GENOMIC DNA]</scope>
    <source>
        <strain evidence="2 3">2012CJ34-2</strain>
    </source>
</reference>
<organism evidence="2 3">
    <name type="scientific">Parendozoicomonas callyspongiae</name>
    <dbReference type="NCBI Taxonomy" id="2942213"/>
    <lineage>
        <taxon>Bacteria</taxon>
        <taxon>Pseudomonadati</taxon>
        <taxon>Pseudomonadota</taxon>
        <taxon>Gammaproteobacteria</taxon>
        <taxon>Oceanospirillales</taxon>
        <taxon>Endozoicomonadaceae</taxon>
        <taxon>Parendozoicomonas</taxon>
    </lineage>
</organism>
<dbReference type="Proteomes" id="UP001203338">
    <property type="component" value="Unassembled WGS sequence"/>
</dbReference>
<dbReference type="RefSeq" id="WP_249700665.1">
    <property type="nucleotide sequence ID" value="NZ_JAMFLX010000021.1"/>
</dbReference>